<gene>
    <name evidence="1" type="ORF">KSX_89090</name>
</gene>
<dbReference type="EMBL" id="BNJF01000009">
    <property type="protein sequence ID" value="GHO50746.1"/>
    <property type="molecule type" value="Genomic_DNA"/>
</dbReference>
<comment type="caution">
    <text evidence="1">The sequence shown here is derived from an EMBL/GenBank/DDBJ whole genome shotgun (WGS) entry which is preliminary data.</text>
</comment>
<evidence type="ECO:0000313" key="1">
    <source>
        <dbReference type="EMBL" id="GHO50746.1"/>
    </source>
</evidence>
<accession>A0A8J3IB32</accession>
<proteinExistence type="predicted"/>
<evidence type="ECO:0000313" key="2">
    <source>
        <dbReference type="Proteomes" id="UP000612362"/>
    </source>
</evidence>
<reference evidence="1" key="1">
    <citation type="submission" date="2020-10" db="EMBL/GenBank/DDBJ databases">
        <title>Taxonomic study of unclassified bacteria belonging to the class Ktedonobacteria.</title>
        <authorList>
            <person name="Yabe S."/>
            <person name="Wang C.M."/>
            <person name="Zheng Y."/>
            <person name="Sakai Y."/>
            <person name="Cavaletti L."/>
            <person name="Monciardini P."/>
            <person name="Donadio S."/>
        </authorList>
    </citation>
    <scope>NUCLEOTIDE SEQUENCE</scope>
    <source>
        <strain evidence="1">SOSP1-1</strain>
    </source>
</reference>
<organism evidence="1 2">
    <name type="scientific">Ktedonospora formicarum</name>
    <dbReference type="NCBI Taxonomy" id="2778364"/>
    <lineage>
        <taxon>Bacteria</taxon>
        <taxon>Bacillati</taxon>
        <taxon>Chloroflexota</taxon>
        <taxon>Ktedonobacteria</taxon>
        <taxon>Ktedonobacterales</taxon>
        <taxon>Ktedonobacteraceae</taxon>
        <taxon>Ktedonospora</taxon>
    </lineage>
</organism>
<protein>
    <submittedName>
        <fullName evidence="1">Uncharacterized protein</fullName>
    </submittedName>
</protein>
<sequence>MKKHLRGVRPIERAIEKRTDEEAQAIRGYCQAVRSALTDDGRPPLAAPGLKLHERLSAIVASLTRVSEKGACCVS</sequence>
<dbReference type="Proteomes" id="UP000612362">
    <property type="component" value="Unassembled WGS sequence"/>
</dbReference>
<dbReference type="AlphaFoldDB" id="A0A8J3IB32"/>
<name>A0A8J3IB32_9CHLR</name>
<keyword evidence="2" id="KW-1185">Reference proteome</keyword>